<dbReference type="PROSITE" id="PS00211">
    <property type="entry name" value="ABC_TRANSPORTER_1"/>
    <property type="match status" value="2"/>
</dbReference>
<evidence type="ECO:0000256" key="3">
    <source>
        <dbReference type="ARBA" id="ARBA00022448"/>
    </source>
</evidence>
<dbReference type="InterPro" id="IPR050153">
    <property type="entry name" value="Metal_Ion_Import_ABC"/>
</dbReference>
<keyword evidence="4" id="KW-0547">Nucleotide-binding</keyword>
<evidence type="ECO:0000256" key="5">
    <source>
        <dbReference type="ARBA" id="ARBA00022840"/>
    </source>
</evidence>
<dbReference type="GO" id="GO:0005524">
    <property type="term" value="F:ATP binding"/>
    <property type="evidence" value="ECO:0007669"/>
    <property type="project" value="UniProtKB-KW"/>
</dbReference>
<evidence type="ECO:0000259" key="7">
    <source>
        <dbReference type="PROSITE" id="PS50893"/>
    </source>
</evidence>
<evidence type="ECO:0000313" key="8">
    <source>
        <dbReference type="EMBL" id="HEW52671.1"/>
    </source>
</evidence>
<keyword evidence="5 8" id="KW-0067">ATP-binding</keyword>
<dbReference type="AlphaFoldDB" id="A0A7C2VFW8"/>
<dbReference type="Gene3D" id="3.40.50.300">
    <property type="entry name" value="P-loop containing nucleotide triphosphate hydrolases"/>
    <property type="match status" value="2"/>
</dbReference>
<comment type="function">
    <text evidence="6">Probably part of an ABC transporter complex. Responsible for energy coupling to the transport system.</text>
</comment>
<dbReference type="InterPro" id="IPR003593">
    <property type="entry name" value="AAA+_ATPase"/>
</dbReference>
<gene>
    <name evidence="8" type="ORF">ENO77_00575</name>
</gene>
<organism evidence="8">
    <name type="scientific">Ignisphaera aggregans</name>
    <dbReference type="NCBI Taxonomy" id="334771"/>
    <lineage>
        <taxon>Archaea</taxon>
        <taxon>Thermoproteota</taxon>
        <taxon>Thermoprotei</taxon>
        <taxon>Desulfurococcales</taxon>
        <taxon>Desulfurococcaceae</taxon>
        <taxon>Ignisphaera</taxon>
    </lineage>
</organism>
<comment type="caution">
    <text evidence="8">The sequence shown here is derived from an EMBL/GenBank/DDBJ whole genome shotgun (WGS) entry which is preliminary data.</text>
</comment>
<protein>
    <submittedName>
        <fullName evidence="8">ATP-binding cassette domain-containing protein</fullName>
    </submittedName>
</protein>
<proteinExistence type="inferred from homology"/>
<accession>A0A7C2VFW8</accession>
<dbReference type="InterPro" id="IPR003439">
    <property type="entry name" value="ABC_transporter-like_ATP-bd"/>
</dbReference>
<evidence type="ECO:0000256" key="1">
    <source>
        <dbReference type="ARBA" id="ARBA00004236"/>
    </source>
</evidence>
<dbReference type="InterPro" id="IPR015856">
    <property type="entry name" value="ABC_transpr_CbiO/EcfA_su"/>
</dbReference>
<reference evidence="8" key="1">
    <citation type="journal article" date="2020" name="mSystems">
        <title>Genome- and Community-Level Interaction Insights into Carbon Utilization and Element Cycling Functions of Hydrothermarchaeota in Hydrothermal Sediment.</title>
        <authorList>
            <person name="Zhou Z."/>
            <person name="Liu Y."/>
            <person name="Xu W."/>
            <person name="Pan J."/>
            <person name="Luo Z.H."/>
            <person name="Li M."/>
        </authorList>
    </citation>
    <scope>NUCLEOTIDE SEQUENCE [LARGE SCALE GENOMIC DNA]</scope>
    <source>
        <strain evidence="8">SpSt-16</strain>
    </source>
</reference>
<dbReference type="SUPFAM" id="SSF52540">
    <property type="entry name" value="P-loop containing nucleoside triphosphate hydrolases"/>
    <property type="match status" value="2"/>
</dbReference>
<feature type="domain" description="ABC transporter" evidence="7">
    <location>
        <begin position="5"/>
        <end position="223"/>
    </location>
</feature>
<dbReference type="GO" id="GO:0016887">
    <property type="term" value="F:ATP hydrolysis activity"/>
    <property type="evidence" value="ECO:0007669"/>
    <property type="project" value="InterPro"/>
</dbReference>
<dbReference type="PANTHER" id="PTHR42734:SF17">
    <property type="entry name" value="METAL TRANSPORT SYSTEM ATP-BINDING PROTEIN TM_0124-RELATED"/>
    <property type="match status" value="1"/>
</dbReference>
<dbReference type="GO" id="GO:0055085">
    <property type="term" value="P:transmembrane transport"/>
    <property type="evidence" value="ECO:0007669"/>
    <property type="project" value="InterPro"/>
</dbReference>
<evidence type="ECO:0000256" key="2">
    <source>
        <dbReference type="ARBA" id="ARBA00005417"/>
    </source>
</evidence>
<dbReference type="PANTHER" id="PTHR42734">
    <property type="entry name" value="METAL TRANSPORT SYSTEM ATP-BINDING PROTEIN TM_0124-RELATED"/>
    <property type="match status" value="1"/>
</dbReference>
<comment type="subcellular location">
    <subcellularLocation>
        <location evidence="1">Cell membrane</location>
    </subcellularLocation>
</comment>
<dbReference type="InterPro" id="IPR017871">
    <property type="entry name" value="ABC_transporter-like_CS"/>
</dbReference>
<dbReference type="EMBL" id="DSGT01000002">
    <property type="protein sequence ID" value="HEW52671.1"/>
    <property type="molecule type" value="Genomic_DNA"/>
</dbReference>
<evidence type="ECO:0000256" key="4">
    <source>
        <dbReference type="ARBA" id="ARBA00022741"/>
    </source>
</evidence>
<dbReference type="GO" id="GO:0005886">
    <property type="term" value="C:plasma membrane"/>
    <property type="evidence" value="ECO:0007669"/>
    <property type="project" value="UniProtKB-SubCell"/>
</dbReference>
<keyword evidence="3" id="KW-0813">Transport</keyword>
<sequence>MRELLRVENLKIYAGTRPITSIDFFSVREGEVVLVTGSSGSGKTSMLRCIAGLNNIFGLEFTGSITLNTDSRGLAYIPQEPWFGLVTPYPFIEIRCFGSDGDFHRYLELFNVGHVLESNSVDLSAGEIQRILLIEALLSGSKLVLMDEITAYLDEASRKQIVETIEKVRNESRVSFIVVDHDVTLWKKSVDKVLYIDPKNGSRLYNDIEDLPIIYKIRSLYEEAEMIAKDIRRSSSEGETLIKVDGVWFRYPDSTRYVVRGLSIDVDRGDLVVIQGPSGSGKSTFLKLLAGMHRPSKGKISRRYRDAQYVPENPLLYLSEPTPNDELKGDIEFAKEVALLDVLETPITRLSSGERRRLALASAMLRGADVIFIDEPSVGLDVENLVRLLRVVAKAVNRGVSIVMATHSRFLSLAAKHLIKF</sequence>
<evidence type="ECO:0000256" key="6">
    <source>
        <dbReference type="ARBA" id="ARBA00025157"/>
    </source>
</evidence>
<comment type="similarity">
    <text evidence="2">Belongs to the ABC transporter superfamily.</text>
</comment>
<feature type="domain" description="ABC transporter" evidence="7">
    <location>
        <begin position="242"/>
        <end position="419"/>
    </location>
</feature>
<dbReference type="Pfam" id="PF00005">
    <property type="entry name" value="ABC_tran"/>
    <property type="match status" value="2"/>
</dbReference>
<dbReference type="CDD" id="cd03225">
    <property type="entry name" value="ABC_cobalt_CbiO_domain1"/>
    <property type="match status" value="1"/>
</dbReference>
<dbReference type="PROSITE" id="PS50893">
    <property type="entry name" value="ABC_TRANSPORTER_2"/>
    <property type="match status" value="2"/>
</dbReference>
<dbReference type="InterPro" id="IPR027417">
    <property type="entry name" value="P-loop_NTPase"/>
</dbReference>
<dbReference type="SMART" id="SM00382">
    <property type="entry name" value="AAA"/>
    <property type="match status" value="2"/>
</dbReference>
<name>A0A7C2VFW8_9CREN</name>